<dbReference type="AlphaFoldDB" id="A0A372NZ54"/>
<dbReference type="EMBL" id="QWDC01000001">
    <property type="protein sequence ID" value="RFZ95181.1"/>
    <property type="molecule type" value="Genomic_DNA"/>
</dbReference>
<keyword evidence="1" id="KW-1133">Transmembrane helix</keyword>
<evidence type="ECO:0000256" key="1">
    <source>
        <dbReference type="SAM" id="Phobius"/>
    </source>
</evidence>
<reference evidence="2 3" key="1">
    <citation type="submission" date="2018-08" db="EMBL/GenBank/DDBJ databases">
        <title>Mucilaginibacter sp. MYSH2.</title>
        <authorList>
            <person name="Seo T."/>
        </authorList>
    </citation>
    <scope>NUCLEOTIDE SEQUENCE [LARGE SCALE GENOMIC DNA]</scope>
    <source>
        <strain evidence="2 3">MYSH2</strain>
    </source>
</reference>
<evidence type="ECO:0000313" key="3">
    <source>
        <dbReference type="Proteomes" id="UP000264217"/>
    </source>
</evidence>
<sequence>MDLIDKLFKEWDLSAWSNVLGILGFVGSTGAFILSLFIRSDIEKIKLGYLFDKTIVKHIKNLESIASQISNALNDYDNNRDLIRTKFSECQIELEKIIPKLSYGEKGKSRRLIKFLKRKKVLPFVNFSIVGTSLISLIIQKPKGLYQTNYNDVWLVYNRLVEIGVQLKHIKLNKDKSL</sequence>
<accession>A0A372NZ54</accession>
<name>A0A372NZ54_9SPHI</name>
<comment type="caution">
    <text evidence="2">The sequence shown here is derived from an EMBL/GenBank/DDBJ whole genome shotgun (WGS) entry which is preliminary data.</text>
</comment>
<evidence type="ECO:0000313" key="2">
    <source>
        <dbReference type="EMBL" id="RFZ95181.1"/>
    </source>
</evidence>
<dbReference type="Proteomes" id="UP000264217">
    <property type="component" value="Unassembled WGS sequence"/>
</dbReference>
<proteinExistence type="predicted"/>
<feature type="transmembrane region" description="Helical" evidence="1">
    <location>
        <begin position="15"/>
        <end position="38"/>
    </location>
</feature>
<keyword evidence="1" id="KW-0812">Transmembrane</keyword>
<protein>
    <submittedName>
        <fullName evidence="2">Uncharacterized protein</fullName>
    </submittedName>
</protein>
<gene>
    <name evidence="2" type="ORF">D0C36_06540</name>
</gene>
<dbReference type="OrthoDB" id="9846346at2"/>
<organism evidence="2 3">
    <name type="scientific">Mucilaginibacter conchicola</name>
    <dbReference type="NCBI Taxonomy" id="2303333"/>
    <lineage>
        <taxon>Bacteria</taxon>
        <taxon>Pseudomonadati</taxon>
        <taxon>Bacteroidota</taxon>
        <taxon>Sphingobacteriia</taxon>
        <taxon>Sphingobacteriales</taxon>
        <taxon>Sphingobacteriaceae</taxon>
        <taxon>Mucilaginibacter</taxon>
    </lineage>
</organism>
<keyword evidence="1" id="KW-0472">Membrane</keyword>
<dbReference type="RefSeq" id="WP_117390743.1">
    <property type="nucleotide sequence ID" value="NZ_QWDC01000001.1"/>
</dbReference>
<feature type="transmembrane region" description="Helical" evidence="1">
    <location>
        <begin position="121"/>
        <end position="139"/>
    </location>
</feature>
<keyword evidence="3" id="KW-1185">Reference proteome</keyword>